<comment type="caution">
    <text evidence="3">The sequence shown here is derived from an EMBL/GenBank/DDBJ whole genome shotgun (WGS) entry which is preliminary data.</text>
</comment>
<dbReference type="Gene3D" id="3.40.50.2000">
    <property type="entry name" value="Glycogen Phosphorylase B"/>
    <property type="match status" value="2"/>
</dbReference>
<dbReference type="AlphaFoldDB" id="A0A0G0FZX0"/>
<gene>
    <name evidence="3" type="ORF">UR96_C0003G0051</name>
</gene>
<dbReference type="SUPFAM" id="SSF53756">
    <property type="entry name" value="UDP-Glycosyltransferase/glycogen phosphorylase"/>
    <property type="match status" value="1"/>
</dbReference>
<protein>
    <submittedName>
        <fullName evidence="3">Glycosyl transferase group 1</fullName>
    </submittedName>
</protein>
<evidence type="ECO:0000259" key="2">
    <source>
        <dbReference type="Pfam" id="PF13439"/>
    </source>
</evidence>
<dbReference type="EMBL" id="LBRE01000003">
    <property type="protein sequence ID" value="KKP92925.1"/>
    <property type="molecule type" value="Genomic_DNA"/>
</dbReference>
<sequence>MSTGEKNLLILSHTYNSFIKDQVEIIAKDFKKVYVLVRYQPVAELSKYIPLSYVKSRAKYSKKYSIDLSNLPGNVEVIPVPLWYLPFKSLYYSVGKQHASVVLNIIKKKKIKFDLIHAHFGWSAGYAGMKVKEMYRKPLIITAHGYDVYDLPFRNEKFNKTLKKVYTSADKVITVSDKNRQYLTKLGVKNVSVLPNGYSKELFYHKDQKLCREELGLPINKKVIFTIGNLEKVKGYEYLIDALDIVKKKYPDILLLHIGGGPLESQLKQKNIDLGLENEYKLLGKKPHNELIDYFGACDILVSSSLNEGNPTVMFESLACGKPFIGTKVGGVPEIINSPDYGLLVDPGDSVFLADNILKSLNTKWDSQKILQYSRQFSWEVISKKILNIYTEVL</sequence>
<evidence type="ECO:0000259" key="1">
    <source>
        <dbReference type="Pfam" id="PF00534"/>
    </source>
</evidence>
<organism evidence="3 4">
    <name type="scientific">candidate division WS6 bacterium GW2011_GWC1_36_11</name>
    <dbReference type="NCBI Taxonomy" id="1619090"/>
    <lineage>
        <taxon>Bacteria</taxon>
        <taxon>Candidatus Dojkabacteria</taxon>
    </lineage>
</organism>
<name>A0A0G0FZX0_9BACT</name>
<dbReference type="GO" id="GO:0016757">
    <property type="term" value="F:glycosyltransferase activity"/>
    <property type="evidence" value="ECO:0007669"/>
    <property type="project" value="InterPro"/>
</dbReference>
<dbReference type="PATRIC" id="fig|1619090.3.peg.122"/>
<evidence type="ECO:0000313" key="3">
    <source>
        <dbReference type="EMBL" id="KKP92925.1"/>
    </source>
</evidence>
<keyword evidence="3" id="KW-0808">Transferase</keyword>
<reference evidence="3 4" key="1">
    <citation type="journal article" date="2015" name="Nature">
        <title>rRNA introns, odd ribosomes, and small enigmatic genomes across a large radiation of phyla.</title>
        <authorList>
            <person name="Brown C.T."/>
            <person name="Hug L.A."/>
            <person name="Thomas B.C."/>
            <person name="Sharon I."/>
            <person name="Castelle C.J."/>
            <person name="Singh A."/>
            <person name="Wilkins M.J."/>
            <person name="Williams K.H."/>
            <person name="Banfield J.F."/>
        </authorList>
    </citation>
    <scope>NUCLEOTIDE SEQUENCE [LARGE SCALE GENOMIC DNA]</scope>
</reference>
<accession>A0A0G0FZX0</accession>
<proteinExistence type="predicted"/>
<dbReference type="InterPro" id="IPR001296">
    <property type="entry name" value="Glyco_trans_1"/>
</dbReference>
<feature type="domain" description="Glycosyl transferase family 1" evidence="1">
    <location>
        <begin position="212"/>
        <end position="375"/>
    </location>
</feature>
<dbReference type="Pfam" id="PF13439">
    <property type="entry name" value="Glyco_transf_4"/>
    <property type="match status" value="1"/>
</dbReference>
<dbReference type="Pfam" id="PF00534">
    <property type="entry name" value="Glycos_transf_1"/>
    <property type="match status" value="1"/>
</dbReference>
<dbReference type="PANTHER" id="PTHR12526">
    <property type="entry name" value="GLYCOSYLTRANSFERASE"/>
    <property type="match status" value="1"/>
</dbReference>
<dbReference type="Proteomes" id="UP000034140">
    <property type="component" value="Unassembled WGS sequence"/>
</dbReference>
<dbReference type="InterPro" id="IPR028098">
    <property type="entry name" value="Glyco_trans_4-like_N"/>
</dbReference>
<evidence type="ECO:0000313" key="4">
    <source>
        <dbReference type="Proteomes" id="UP000034140"/>
    </source>
</evidence>
<feature type="domain" description="Glycosyltransferase subfamily 4-like N-terminal" evidence="2">
    <location>
        <begin position="76"/>
        <end position="198"/>
    </location>
</feature>